<dbReference type="Gene3D" id="1.10.238.10">
    <property type="entry name" value="EF-hand"/>
    <property type="match status" value="2"/>
</dbReference>
<dbReference type="PROSITE" id="PS50222">
    <property type="entry name" value="EF_HAND_2"/>
    <property type="match status" value="1"/>
</dbReference>
<dbReference type="InterPro" id="IPR011992">
    <property type="entry name" value="EF-hand-dom_pair"/>
</dbReference>
<gene>
    <name evidence="4" type="ORF">V7S43_003840</name>
</gene>
<comment type="caution">
    <text evidence="4">The sequence shown here is derived from an EMBL/GenBank/DDBJ whole genome shotgun (WGS) entry which is preliminary data.</text>
</comment>
<reference evidence="4 5" key="1">
    <citation type="submission" date="2024-09" db="EMBL/GenBank/DDBJ databases">
        <title>Genome sequencing and assembly of Phytophthora oleae, isolate VK10A, causative agent of rot of olive drupes.</title>
        <authorList>
            <person name="Conti Taguali S."/>
            <person name="Riolo M."/>
            <person name="La Spada F."/>
            <person name="Cacciola S.O."/>
            <person name="Dionisio G."/>
        </authorList>
    </citation>
    <scope>NUCLEOTIDE SEQUENCE [LARGE SCALE GENOMIC DNA]</scope>
    <source>
        <strain evidence="4 5">VK10A</strain>
    </source>
</reference>
<feature type="coiled-coil region" evidence="1">
    <location>
        <begin position="220"/>
        <end position="247"/>
    </location>
</feature>
<keyword evidence="1" id="KW-0175">Coiled coil</keyword>
<feature type="region of interest" description="Disordered" evidence="2">
    <location>
        <begin position="1084"/>
        <end position="1108"/>
    </location>
</feature>
<feature type="region of interest" description="Disordered" evidence="2">
    <location>
        <begin position="254"/>
        <end position="300"/>
    </location>
</feature>
<evidence type="ECO:0000313" key="4">
    <source>
        <dbReference type="EMBL" id="KAL3670650.1"/>
    </source>
</evidence>
<accession>A0ABD3FUP0</accession>
<dbReference type="EMBL" id="JBIMZQ010000006">
    <property type="protein sequence ID" value="KAL3670650.1"/>
    <property type="molecule type" value="Genomic_DNA"/>
</dbReference>
<dbReference type="SMART" id="SM00054">
    <property type="entry name" value="EFh"/>
    <property type="match status" value="4"/>
</dbReference>
<evidence type="ECO:0000256" key="2">
    <source>
        <dbReference type="SAM" id="MobiDB-lite"/>
    </source>
</evidence>
<dbReference type="InterPro" id="IPR002048">
    <property type="entry name" value="EF_hand_dom"/>
</dbReference>
<sequence>MPRQSPSISTRDVQDYLQRQTKLCDSRIDDAYMRLSSRNSEDRRPTPAALEPGALSSSCNNLPSRKQLVIDTVIRPSSAHEHRVNTEEKPRGILKKTQSPVATLGRKSSPDEWFQRVMRVKKLSPIDLCDLFSHGDARKHPLVSLSHVCEVLFDLDTEAANGADPFTEKMEEFLYQFATESNGEILVNVREALRALDIWQSRVTSSVVPSKLASDPQSKAKLLESKNKKLQQVISSLQDANLRLSRQLDSAKLAKSAEESSSPPSRVKSSSVQVSLVKPETRHSQTFPPSSRHKTANSSRKLSVVNLHEQELVAMASQLQFTGVKRLQQLLIQGDADSTGFVNLKQLCWILADQFDLKVSEVRLIEVCMGMNFNTGAQLDYKEFVNVLMDILIYELPDIRESAKRDRLLRLDEYLQSGFPPGREGTRQLLGTLCSKFDLKGDQIITIADLIRVFHVELVKHHAMELPFPLEEHETIQLAQPFIQRKAQDAGLISYVEFLDALLGQFPLDFNSGDQSKRAFQWDFWRNIYMCLCGGESRTAHKVQTQLERIMAKVDSEGTFLISTRHFARVFERHLNPEEMEVLSSVLEVSDRKLRYNVLLNLVFGSPPLNDDVFFENCVRKKLLREQKRIGCVLTDKGSSDSLELQDFHDVFTTQAQEQPLTTLEVLFLFASVDSRHEGAVKVKILKDFLSTKCWKDKICHKGENTSVTKAKSASGALNDVEDVKKLVAKCCSEYDLLGILATLSRKSQGWVSQEVLLKEVGKMLQETGNGLLQEVLKPFVQNISQNTTSRRDGIHCDAFFDALIDWGAVASELRLPHSLVEVKKVFHKFDWEHIGVIPYEDWNKAYRLISIDRQAMAQWEVQVLQRRFPGPIQQRERELKIDYDHFILFLLDFQQRQSRKSLQVRVVKLFQQRLPSTISTAELERVFRTLDTDNKGYFNAADLKSYLTKEFALESDEEPASTELLNSEDALASVMRILAGDKPHSSTCSTIPNVVVSFQRFREIQSSFNSKNHKTLNLGNQIALQVHPTRSKNVSSTSQTVSSLRALEIAILDIASEFSDLKGNILPTRAFRYFTFGPSNVTRPTSSPLRRSALNSPSRGSSRSTVRRELEACDLDPLTPSRLKRLLVDFHSMEVSTHLVSQFFLHIGSPSKYFLDLLRFAQWVAPLSVELQVKVRGVVRQMIVKGKAGGGRLDLDRFLAQLQRRLHDSPQYVANKGSLEDPPLQFVAMPLLLSKLHQLNIPLHKQELMALFRHFGMEENLENVDYALFLQRLHELNMSITC</sequence>
<feature type="domain" description="EF-hand" evidence="3">
    <location>
        <begin position="919"/>
        <end position="954"/>
    </location>
</feature>
<evidence type="ECO:0000313" key="5">
    <source>
        <dbReference type="Proteomes" id="UP001632037"/>
    </source>
</evidence>
<feature type="compositionally biased region" description="Low complexity" evidence="2">
    <location>
        <begin position="254"/>
        <end position="278"/>
    </location>
</feature>
<feature type="compositionally biased region" description="Polar residues" evidence="2">
    <location>
        <begin position="1084"/>
        <end position="1105"/>
    </location>
</feature>
<evidence type="ECO:0000256" key="1">
    <source>
        <dbReference type="SAM" id="Coils"/>
    </source>
</evidence>
<organism evidence="4 5">
    <name type="scientific">Phytophthora oleae</name>
    <dbReference type="NCBI Taxonomy" id="2107226"/>
    <lineage>
        <taxon>Eukaryota</taxon>
        <taxon>Sar</taxon>
        <taxon>Stramenopiles</taxon>
        <taxon>Oomycota</taxon>
        <taxon>Peronosporomycetes</taxon>
        <taxon>Peronosporales</taxon>
        <taxon>Peronosporaceae</taxon>
        <taxon>Phytophthora</taxon>
    </lineage>
</organism>
<evidence type="ECO:0000259" key="3">
    <source>
        <dbReference type="PROSITE" id="PS50222"/>
    </source>
</evidence>
<keyword evidence="5" id="KW-1185">Reference proteome</keyword>
<dbReference type="Proteomes" id="UP001632037">
    <property type="component" value="Unassembled WGS sequence"/>
</dbReference>
<feature type="region of interest" description="Disordered" evidence="2">
    <location>
        <begin position="34"/>
        <end position="58"/>
    </location>
</feature>
<proteinExistence type="predicted"/>
<dbReference type="SUPFAM" id="SSF47473">
    <property type="entry name" value="EF-hand"/>
    <property type="match status" value="2"/>
</dbReference>
<name>A0ABD3FUP0_9STRA</name>
<protein>
    <recommendedName>
        <fullName evidence="3">EF-hand domain-containing protein</fullName>
    </recommendedName>
</protein>